<dbReference type="SUPFAM" id="SSF53300">
    <property type="entry name" value="vWA-like"/>
    <property type="match status" value="1"/>
</dbReference>
<dbReference type="Gene3D" id="1.25.40.10">
    <property type="entry name" value="Tetratricopeptide repeat domain"/>
    <property type="match status" value="1"/>
</dbReference>
<proteinExistence type="predicted"/>
<protein>
    <recommendedName>
        <fullName evidence="2">VWFA domain-containing protein</fullName>
    </recommendedName>
</protein>
<dbReference type="AlphaFoldDB" id="A0AAD2D6I1"/>
<dbReference type="InterPro" id="IPR002035">
    <property type="entry name" value="VWF_A"/>
</dbReference>
<feature type="domain" description="VWFA" evidence="2">
    <location>
        <begin position="734"/>
        <end position="957"/>
    </location>
</feature>
<dbReference type="Gene3D" id="3.30.450.20">
    <property type="entry name" value="PAS domain"/>
    <property type="match status" value="1"/>
</dbReference>
<comment type="caution">
    <text evidence="3">The sequence shown here is derived from an EMBL/GenBank/DDBJ whole genome shotgun (WGS) entry which is preliminary data.</text>
</comment>
<accession>A0AAD2D6I1</accession>
<dbReference type="Proteomes" id="UP001295684">
    <property type="component" value="Unassembled WGS sequence"/>
</dbReference>
<keyword evidence="1" id="KW-0472">Membrane</keyword>
<sequence length="972" mass="112929">MIGLLLICLLCVGYMYLVFMSEIRRIVVHLLDLKEDELIRKTNLSASVKQIILQEPLNNNYVLKGFIQEIVNDNLPISENFEIPTVAVNYHKTGKIDYDMSSWYSTPEVKAQEDLTSPEIDFLKIAVALHYPFKNILLDQLDSGIGVYHHIYYIFQGGRMLFQYPAYDNDILTKTYGEGYPCADYFPDSGNMEFYDGRCRNFYKQAVKDKFDPSTYGPYQNPSVSNNFFVLTLSQAIDKDGEVHGVLSHDINLNFKGFFDQYLVPRDANMHYFITNFEGTLFKHSEVTIKSTNETITMAEFSKEDTSLKEEPQTKEAQNFRDKMLTLMKNLTHTELTSYTKFGRKYRASMTPMKLMIFTEPGTKNPGPDQFFIFTQVIDEESFVSFLTDQSELLLFLLIWTSIFIAVFILLILLTSWALAKITTRALKPIQILNTKVSILVKTNGELNLENTKVSMNSYEAQKMFEVFSELITTKKFTSNTILKNNDAIAIMEYAEAYTVFKDNKKVQGICMTNIGHIYQKLKDYDEAAKRYREAADLSLLLINDSESDDQTISENWKLYCKRKYYEIICLFKHTQDQEKSVIEEEMPKVEKDIDSIKKLLSERMKRSISDILIMLNLYSSKCLLMTRRLISSERDLHLAVMIFKEDKIIIKEDRPDIPIIPRCILRQRILLQKALILKAYSRTQESALLLTKLLKCGKVYDPGTRKEALETLYSIMANCPEGNLIEKHPETRNIEMMLQLFQSDKNKNIILCVDSINCHMINTKKRILCEIFDCLNSQDNISLISMNKKVNRVFSLAQKQKNTTQLFNQLKHLQTVDKTKLFLVKGIQKSVEEIKTYGNDSRHFRSFSNYIICICSHADNSSIQEKYRQYWEKLEHDIGRLQINFVFITVGGAQSQEFKNIKKLVNFNDNTIFLNITPNTKFEKSIHQRKSDSGSRIFNRESNKNLEKIRMLMSNISNIKSMDENLIFETF</sequence>
<dbReference type="PROSITE" id="PS50234">
    <property type="entry name" value="VWFA"/>
    <property type="match status" value="1"/>
</dbReference>
<reference evidence="3" key="1">
    <citation type="submission" date="2023-07" db="EMBL/GenBank/DDBJ databases">
        <authorList>
            <consortium name="AG Swart"/>
            <person name="Singh M."/>
            <person name="Singh A."/>
            <person name="Seah K."/>
            <person name="Emmerich C."/>
        </authorList>
    </citation>
    <scope>NUCLEOTIDE SEQUENCE</scope>
    <source>
        <strain evidence="3">DP1</strain>
    </source>
</reference>
<dbReference type="InterPro" id="IPR011990">
    <property type="entry name" value="TPR-like_helical_dom_sf"/>
</dbReference>
<keyword evidence="1" id="KW-0812">Transmembrane</keyword>
<dbReference type="InterPro" id="IPR036465">
    <property type="entry name" value="vWFA_dom_sf"/>
</dbReference>
<evidence type="ECO:0000256" key="1">
    <source>
        <dbReference type="SAM" id="Phobius"/>
    </source>
</evidence>
<evidence type="ECO:0000313" key="3">
    <source>
        <dbReference type="EMBL" id="CAI2381411.1"/>
    </source>
</evidence>
<keyword evidence="4" id="KW-1185">Reference proteome</keyword>
<evidence type="ECO:0000259" key="2">
    <source>
        <dbReference type="PROSITE" id="PS50234"/>
    </source>
</evidence>
<name>A0AAD2D6I1_EUPCR</name>
<keyword evidence="1" id="KW-1133">Transmembrane helix</keyword>
<dbReference type="Gene3D" id="3.40.50.410">
    <property type="entry name" value="von Willebrand factor, type A domain"/>
    <property type="match status" value="1"/>
</dbReference>
<dbReference type="SUPFAM" id="SSF48452">
    <property type="entry name" value="TPR-like"/>
    <property type="match status" value="1"/>
</dbReference>
<dbReference type="EMBL" id="CAMPGE010023474">
    <property type="protein sequence ID" value="CAI2381411.1"/>
    <property type="molecule type" value="Genomic_DNA"/>
</dbReference>
<feature type="transmembrane region" description="Helical" evidence="1">
    <location>
        <begin position="393"/>
        <end position="420"/>
    </location>
</feature>
<gene>
    <name evidence="3" type="ORF">ECRASSUSDP1_LOCUS22866</name>
</gene>
<evidence type="ECO:0000313" key="4">
    <source>
        <dbReference type="Proteomes" id="UP001295684"/>
    </source>
</evidence>
<organism evidence="3 4">
    <name type="scientific">Euplotes crassus</name>
    <dbReference type="NCBI Taxonomy" id="5936"/>
    <lineage>
        <taxon>Eukaryota</taxon>
        <taxon>Sar</taxon>
        <taxon>Alveolata</taxon>
        <taxon>Ciliophora</taxon>
        <taxon>Intramacronucleata</taxon>
        <taxon>Spirotrichea</taxon>
        <taxon>Hypotrichia</taxon>
        <taxon>Euplotida</taxon>
        <taxon>Euplotidae</taxon>
        <taxon>Moneuplotes</taxon>
    </lineage>
</organism>